<evidence type="ECO:0000256" key="1">
    <source>
        <dbReference type="SAM" id="MobiDB-lite"/>
    </source>
</evidence>
<dbReference type="InterPro" id="IPR036388">
    <property type="entry name" value="WH-like_DNA-bd_sf"/>
</dbReference>
<evidence type="ECO:0000313" key="4">
    <source>
        <dbReference type="Proteomes" id="UP000314986"/>
    </source>
</evidence>
<dbReference type="SUPFAM" id="SSF46785">
    <property type="entry name" value="Winged helix' DNA-binding domain"/>
    <property type="match status" value="1"/>
</dbReference>
<reference evidence="4" key="1">
    <citation type="journal article" date="2006" name="Science">
        <title>Ancient noncoding elements conserved in the human genome.</title>
        <authorList>
            <person name="Venkatesh B."/>
            <person name="Kirkness E.F."/>
            <person name="Loh Y.H."/>
            <person name="Halpern A.L."/>
            <person name="Lee A.P."/>
            <person name="Johnson J."/>
            <person name="Dandona N."/>
            <person name="Viswanathan L.D."/>
            <person name="Tay A."/>
            <person name="Venter J.C."/>
            <person name="Strausberg R.L."/>
            <person name="Brenner S."/>
        </authorList>
    </citation>
    <scope>NUCLEOTIDE SEQUENCE [LARGE SCALE GENOMIC DNA]</scope>
</reference>
<dbReference type="InParanoid" id="A0A4W3GHQ9"/>
<dbReference type="OMA" id="SEHDMAR"/>
<dbReference type="InterPro" id="IPR036390">
    <property type="entry name" value="WH_DNA-bd_sf"/>
</dbReference>
<dbReference type="AlphaFoldDB" id="A0A4W3GHQ9"/>
<reference evidence="3" key="4">
    <citation type="submission" date="2025-08" db="UniProtKB">
        <authorList>
            <consortium name="Ensembl"/>
        </authorList>
    </citation>
    <scope>IDENTIFICATION</scope>
</reference>
<sequence>APNTEPLTAEIVPPKVRQSPAAAAAAASPEIAKKQVDPLLESSFKLMEEVYQIAASAEQRTGMSVVAIKKAQDAKGYKTVTHQFHVRSPLKGQTEKSFLTQTKGISATDCCKHKRATRQIIRPRWGRQGSPRYVLTVKSTVRKPNSPPVKKTESAAASKKTNQT</sequence>
<dbReference type="GeneTree" id="ENSGT00970000196785"/>
<proteinExistence type="predicted"/>
<dbReference type="Gene3D" id="1.10.10.10">
    <property type="entry name" value="Winged helix-like DNA-binding domain superfamily/Winged helix DNA-binding domain"/>
    <property type="match status" value="1"/>
</dbReference>
<reference evidence="4" key="2">
    <citation type="journal article" date="2007" name="PLoS Biol.">
        <title>Survey sequencing and comparative analysis of the elephant shark (Callorhinchus milii) genome.</title>
        <authorList>
            <person name="Venkatesh B."/>
            <person name="Kirkness E.F."/>
            <person name="Loh Y.H."/>
            <person name="Halpern A.L."/>
            <person name="Lee A.P."/>
            <person name="Johnson J."/>
            <person name="Dandona N."/>
            <person name="Viswanathan L.D."/>
            <person name="Tay A."/>
            <person name="Venter J.C."/>
            <person name="Strausberg R.L."/>
            <person name="Brenner S."/>
        </authorList>
    </citation>
    <scope>NUCLEOTIDE SEQUENCE [LARGE SCALE GENOMIC DNA]</scope>
</reference>
<dbReference type="Proteomes" id="UP000314986">
    <property type="component" value="Unassembled WGS sequence"/>
</dbReference>
<protein>
    <recommendedName>
        <fullName evidence="2">H15 domain-containing protein</fullName>
    </recommendedName>
</protein>
<reference evidence="4" key="3">
    <citation type="journal article" date="2014" name="Nature">
        <title>Elephant shark genome provides unique insights into gnathostome evolution.</title>
        <authorList>
            <consortium name="International Elephant Shark Genome Sequencing Consortium"/>
            <person name="Venkatesh B."/>
            <person name="Lee A.P."/>
            <person name="Ravi V."/>
            <person name="Maurya A.K."/>
            <person name="Lian M.M."/>
            <person name="Swann J.B."/>
            <person name="Ohta Y."/>
            <person name="Flajnik M.F."/>
            <person name="Sutoh Y."/>
            <person name="Kasahara M."/>
            <person name="Hoon S."/>
            <person name="Gangu V."/>
            <person name="Roy S.W."/>
            <person name="Irimia M."/>
            <person name="Korzh V."/>
            <person name="Kondrychyn I."/>
            <person name="Lim Z.W."/>
            <person name="Tay B.H."/>
            <person name="Tohari S."/>
            <person name="Kong K.W."/>
            <person name="Ho S."/>
            <person name="Lorente-Galdos B."/>
            <person name="Quilez J."/>
            <person name="Marques-Bonet T."/>
            <person name="Raney B.J."/>
            <person name="Ingham P.W."/>
            <person name="Tay A."/>
            <person name="Hillier L.W."/>
            <person name="Minx P."/>
            <person name="Boehm T."/>
            <person name="Wilson R.K."/>
            <person name="Brenner S."/>
            <person name="Warren W.C."/>
        </authorList>
    </citation>
    <scope>NUCLEOTIDE SEQUENCE [LARGE SCALE GENOMIC DNA]</scope>
</reference>
<dbReference type="GO" id="GO:0000786">
    <property type="term" value="C:nucleosome"/>
    <property type="evidence" value="ECO:0007669"/>
    <property type="project" value="InterPro"/>
</dbReference>
<name>A0A4W3GHQ9_CALMI</name>
<accession>A0A4W3GHQ9</accession>
<dbReference type="Pfam" id="PF00538">
    <property type="entry name" value="Linker_histone"/>
    <property type="match status" value="1"/>
</dbReference>
<feature type="domain" description="H15" evidence="2">
    <location>
        <begin position="55"/>
        <end position="106"/>
    </location>
</feature>
<dbReference type="GO" id="GO:0006334">
    <property type="term" value="P:nucleosome assembly"/>
    <property type="evidence" value="ECO:0007669"/>
    <property type="project" value="InterPro"/>
</dbReference>
<feature type="compositionally biased region" description="Low complexity" evidence="1">
    <location>
        <begin position="154"/>
        <end position="164"/>
    </location>
</feature>
<dbReference type="GO" id="GO:0003677">
    <property type="term" value="F:DNA binding"/>
    <property type="evidence" value="ECO:0007669"/>
    <property type="project" value="InterPro"/>
</dbReference>
<evidence type="ECO:0000259" key="2">
    <source>
        <dbReference type="Pfam" id="PF00538"/>
    </source>
</evidence>
<feature type="region of interest" description="Disordered" evidence="1">
    <location>
        <begin position="140"/>
        <end position="164"/>
    </location>
</feature>
<dbReference type="Ensembl" id="ENSCMIT00000003000.1">
    <property type="protein sequence ID" value="ENSCMIP00000002901.1"/>
    <property type="gene ID" value="ENSCMIG00000001708.1"/>
</dbReference>
<keyword evidence="4" id="KW-1185">Reference proteome</keyword>
<feature type="region of interest" description="Disordered" evidence="1">
    <location>
        <begin position="1"/>
        <end position="28"/>
    </location>
</feature>
<dbReference type="InterPro" id="IPR005818">
    <property type="entry name" value="Histone_H1/H5_H15"/>
</dbReference>
<reference evidence="3" key="5">
    <citation type="submission" date="2025-09" db="UniProtKB">
        <authorList>
            <consortium name="Ensembl"/>
        </authorList>
    </citation>
    <scope>IDENTIFICATION</scope>
</reference>
<organism evidence="3 4">
    <name type="scientific">Callorhinchus milii</name>
    <name type="common">Ghost shark</name>
    <dbReference type="NCBI Taxonomy" id="7868"/>
    <lineage>
        <taxon>Eukaryota</taxon>
        <taxon>Metazoa</taxon>
        <taxon>Chordata</taxon>
        <taxon>Craniata</taxon>
        <taxon>Vertebrata</taxon>
        <taxon>Chondrichthyes</taxon>
        <taxon>Holocephali</taxon>
        <taxon>Chimaeriformes</taxon>
        <taxon>Callorhinchidae</taxon>
        <taxon>Callorhinchus</taxon>
    </lineage>
</organism>
<evidence type="ECO:0000313" key="3">
    <source>
        <dbReference type="Ensembl" id="ENSCMIP00000002901.1"/>
    </source>
</evidence>